<gene>
    <name evidence="2" type="ORF">ACFSDA_15400</name>
</gene>
<proteinExistence type="predicted"/>
<dbReference type="EMBL" id="JBHUFL010000003">
    <property type="protein sequence ID" value="MFD1836450.1"/>
    <property type="molecule type" value="Genomic_DNA"/>
</dbReference>
<evidence type="ECO:0000256" key="1">
    <source>
        <dbReference type="SAM" id="MobiDB-lite"/>
    </source>
</evidence>
<evidence type="ECO:0000313" key="3">
    <source>
        <dbReference type="Proteomes" id="UP001597280"/>
    </source>
</evidence>
<dbReference type="RefSeq" id="WP_343905936.1">
    <property type="nucleotide sequence ID" value="NZ_BAAAIS010000003.1"/>
</dbReference>
<dbReference type="Proteomes" id="UP001597280">
    <property type="component" value="Unassembled WGS sequence"/>
</dbReference>
<sequence>MSVREEYAAWARQVRERIDVRQQELELGLPTRQRIDLDGRQELAGEESQDPGGWDAA</sequence>
<name>A0ABW4Q213_9MICO</name>
<feature type="region of interest" description="Disordered" evidence="1">
    <location>
        <begin position="36"/>
        <end position="57"/>
    </location>
</feature>
<protein>
    <submittedName>
        <fullName evidence="2">Uncharacterized protein</fullName>
    </submittedName>
</protein>
<reference evidence="3" key="1">
    <citation type="journal article" date="2019" name="Int. J. Syst. Evol. Microbiol.">
        <title>The Global Catalogue of Microorganisms (GCM) 10K type strain sequencing project: providing services to taxonomists for standard genome sequencing and annotation.</title>
        <authorList>
            <consortium name="The Broad Institute Genomics Platform"/>
            <consortium name="The Broad Institute Genome Sequencing Center for Infectious Disease"/>
            <person name="Wu L."/>
            <person name="Ma J."/>
        </authorList>
    </citation>
    <scope>NUCLEOTIDE SEQUENCE [LARGE SCALE GENOMIC DNA]</scope>
    <source>
        <strain evidence="3">JCM 11650</strain>
    </source>
</reference>
<evidence type="ECO:0000313" key="2">
    <source>
        <dbReference type="EMBL" id="MFD1836450.1"/>
    </source>
</evidence>
<comment type="caution">
    <text evidence="2">The sequence shown here is derived from an EMBL/GenBank/DDBJ whole genome shotgun (WGS) entry which is preliminary data.</text>
</comment>
<keyword evidence="3" id="KW-1185">Reference proteome</keyword>
<accession>A0ABW4Q213</accession>
<organism evidence="2 3">
    <name type="scientific">Brachybacterium rhamnosum</name>
    <dbReference type="NCBI Taxonomy" id="173361"/>
    <lineage>
        <taxon>Bacteria</taxon>
        <taxon>Bacillati</taxon>
        <taxon>Actinomycetota</taxon>
        <taxon>Actinomycetes</taxon>
        <taxon>Micrococcales</taxon>
        <taxon>Dermabacteraceae</taxon>
        <taxon>Brachybacterium</taxon>
    </lineage>
</organism>